<evidence type="ECO:0000313" key="1">
    <source>
        <dbReference type="Proteomes" id="UP000887580"/>
    </source>
</evidence>
<dbReference type="Proteomes" id="UP000887580">
    <property type="component" value="Unplaced"/>
</dbReference>
<dbReference type="WBParaSite" id="PS1159_v2.g1591.t1">
    <property type="protein sequence ID" value="PS1159_v2.g1591.t1"/>
    <property type="gene ID" value="PS1159_v2.g1591"/>
</dbReference>
<proteinExistence type="predicted"/>
<sequence>MRLKKLEIEGFKSYANRVVITDFDKSFNAITGYNGTGKSNVLDAICFVLGISNIKQVRAQHLADLIYKQGQAGISKASVAATFEHNDKNHRVPGFDLGKDIVVRRQIVLNGRSTYTVNGSNATNNKIADMFRSVGMNVNNPHFLIMQGRIGKVLNMNPKEIIAMVEEAVGVRIYESRKVTCIRLIEKKQTKMDEISRILDENIQPMIQKLTAERDQYLKFDRLNIEIQKLNKRITAYEYIQTEQNITKFMEKAAEKENEVEEIKREIENAKARIQEIIREKEELTRSKETAIDTNKAAIDAKLKDLQAAQVQAESTVDEAKSEIKRQQDELKALSKSKEKAEKDLVKLRAKYEAMDKQIGSDVKAFEDAKADLERAQREQDALQRNMVTDEDGNEVLLNDLKMKCSTDLTTAKTKTTDSKQRIIQIDNQIKNLEREIASKKDTGAEQFVAEREQLLQKVERLQNELRNINFDETQENELSTQMQQAQTLFQRLRQATEGFFDRYNHLRFEYTRPPANVPFDENDLYGQLYKLFKVKDKKYHRAIEIAAGGSLNNMVTRTGKIAQDLLHHKCLRQRSTFAPLDAVNGRWVSDDILGQAKQRCKGEVKSIAEIIEYDPRFEPAMKYAFGNRLICQDRNDASIIAHELKVRAITLIGEDVSPSGTASGGGGNARESGLLADIENYKNKESEKKQAEQNLENLKREQRSLQEKAQRYRQQKEELLQAESRIKAIENQLKQSVTHMLEEDVAKLRVEKEEKTKIVDEYSAKIPDLEKTLKQLEENSKNQAVYIAKKMKEAKALEASAKKRLNESDATKKKDELDKVKVDIENLGESIEQTEKDIEAKKELITQLEVQFKDVDAKLQEAVEAVTAEEQVRDECLAKLDAHENQIRAKTQETSAVKKQILELESQCEIVEKEVQEQKDKSKSSLILKFLVANLEKAHPFLKQDKKFFNTPGSDYDYSNFNYEDSKKKRDEKVAERQEISQNINPQAGKLLETNEEQALDLMKKRKIIEADREQLYITISNLDEKKRREMTSAYHIVNDAFGSIFSTLLPGAQAKLVPTSGASIENLDNGLEFKVGFNNLWKESLSELSGGQKSLVALSLILSLLRFKPAPLYILDEIDAALDISHTSNIGVLIKKHFSNAQFIVVSLKPGMFKNANAIFRTRLADGVSSISRVQDDIVEDFEKEN</sequence>
<reference evidence="2" key="1">
    <citation type="submission" date="2022-11" db="UniProtKB">
        <authorList>
            <consortium name="WormBaseParasite"/>
        </authorList>
    </citation>
    <scope>IDENTIFICATION</scope>
</reference>
<protein>
    <submittedName>
        <fullName evidence="2">Structural maintenance of chromosomes protein</fullName>
    </submittedName>
</protein>
<organism evidence="1 2">
    <name type="scientific">Panagrolaimus sp. PS1159</name>
    <dbReference type="NCBI Taxonomy" id="55785"/>
    <lineage>
        <taxon>Eukaryota</taxon>
        <taxon>Metazoa</taxon>
        <taxon>Ecdysozoa</taxon>
        <taxon>Nematoda</taxon>
        <taxon>Chromadorea</taxon>
        <taxon>Rhabditida</taxon>
        <taxon>Tylenchina</taxon>
        <taxon>Panagrolaimomorpha</taxon>
        <taxon>Panagrolaimoidea</taxon>
        <taxon>Panagrolaimidae</taxon>
        <taxon>Panagrolaimus</taxon>
    </lineage>
</organism>
<name>A0AC35FBU5_9BILA</name>
<accession>A0AC35FBU5</accession>
<evidence type="ECO:0000313" key="2">
    <source>
        <dbReference type="WBParaSite" id="PS1159_v2.g1591.t1"/>
    </source>
</evidence>